<dbReference type="GO" id="GO:0003723">
    <property type="term" value="F:RNA binding"/>
    <property type="evidence" value="ECO:0007669"/>
    <property type="project" value="InterPro"/>
</dbReference>
<dbReference type="PIRSF" id="PIRSF001430">
    <property type="entry name" value="tRNA_psdUrid_synth"/>
    <property type="match status" value="1"/>
</dbReference>
<dbReference type="OrthoDB" id="9811823at2"/>
<dbReference type="SUPFAM" id="SSF55120">
    <property type="entry name" value="Pseudouridine synthase"/>
    <property type="match status" value="1"/>
</dbReference>
<feature type="active site" description="Nucleophile" evidence="4 5">
    <location>
        <position position="52"/>
    </location>
</feature>
<keyword evidence="3 4" id="KW-0413">Isomerase</keyword>
<dbReference type="NCBIfam" id="TIGR00071">
    <property type="entry name" value="hisT_truA"/>
    <property type="match status" value="1"/>
</dbReference>
<dbReference type="Gene3D" id="3.30.70.660">
    <property type="entry name" value="Pseudouridine synthase I, catalytic domain, C-terminal subdomain"/>
    <property type="match status" value="1"/>
</dbReference>
<dbReference type="FunFam" id="3.30.70.580:FF:000001">
    <property type="entry name" value="tRNA pseudouridine synthase A"/>
    <property type="match status" value="1"/>
</dbReference>
<accession>A0A0H2MIR3</accession>
<feature type="domain" description="Pseudouridine synthase I TruA alpha/beta" evidence="8">
    <location>
        <begin position="144"/>
        <end position="246"/>
    </location>
</feature>
<dbReference type="InterPro" id="IPR020097">
    <property type="entry name" value="PsdUridine_synth_TruA_a/b_dom"/>
</dbReference>
<evidence type="ECO:0000256" key="5">
    <source>
        <dbReference type="PIRSR" id="PIRSR001430-1"/>
    </source>
</evidence>
<keyword evidence="10" id="KW-1185">Reference proteome</keyword>
<dbReference type="PANTHER" id="PTHR11142:SF0">
    <property type="entry name" value="TRNA PSEUDOURIDINE SYNTHASE-LIKE 1"/>
    <property type="match status" value="1"/>
</dbReference>
<evidence type="ECO:0000313" key="10">
    <source>
        <dbReference type="Proteomes" id="UP000035444"/>
    </source>
</evidence>
<feature type="binding site" evidence="4 6">
    <location>
        <position position="111"/>
    </location>
    <ligand>
        <name>substrate</name>
    </ligand>
</feature>
<dbReference type="PATRIC" id="fig|1489064.4.peg.1451"/>
<dbReference type="GO" id="GO:0160147">
    <property type="term" value="F:tRNA pseudouridine(38-40) synthase activity"/>
    <property type="evidence" value="ECO:0007669"/>
    <property type="project" value="UniProtKB-EC"/>
</dbReference>
<evidence type="ECO:0000256" key="4">
    <source>
        <dbReference type="HAMAP-Rule" id="MF_00171"/>
    </source>
</evidence>
<feature type="domain" description="Pseudouridine synthase I TruA alpha/beta" evidence="8">
    <location>
        <begin position="7"/>
        <end position="104"/>
    </location>
</feature>
<proteinExistence type="inferred from homology"/>
<dbReference type="InterPro" id="IPR001406">
    <property type="entry name" value="PsdUridine_synth_TruA"/>
</dbReference>
<comment type="caution">
    <text evidence="4">Lacks conserved residue(s) required for the propagation of feature annotation.</text>
</comment>
<dbReference type="Proteomes" id="UP000035444">
    <property type="component" value="Unassembled WGS sequence"/>
</dbReference>
<dbReference type="EMBL" id="LAQL01000002">
    <property type="protein sequence ID" value="KLN62414.1"/>
    <property type="molecule type" value="Genomic_DNA"/>
</dbReference>
<gene>
    <name evidence="4" type="primary">truA</name>
    <name evidence="9" type="ORF">WH96_02620</name>
</gene>
<evidence type="ECO:0000256" key="1">
    <source>
        <dbReference type="ARBA" id="ARBA00009375"/>
    </source>
</evidence>
<dbReference type="HAMAP" id="MF_00171">
    <property type="entry name" value="TruA"/>
    <property type="match status" value="1"/>
</dbReference>
<dbReference type="PANTHER" id="PTHR11142">
    <property type="entry name" value="PSEUDOURIDYLATE SYNTHASE"/>
    <property type="match status" value="1"/>
</dbReference>
<dbReference type="InterPro" id="IPR020095">
    <property type="entry name" value="PsdUridine_synth_TruA_C"/>
</dbReference>
<dbReference type="InterPro" id="IPR020103">
    <property type="entry name" value="PsdUridine_synth_cat_dom_sf"/>
</dbReference>
<comment type="caution">
    <text evidence="9">The sequence shown here is derived from an EMBL/GenBank/DDBJ whole genome shotgun (WGS) entry which is preliminary data.</text>
</comment>
<dbReference type="InterPro" id="IPR020094">
    <property type="entry name" value="TruA/RsuA/RluB/E/F_N"/>
</dbReference>
<comment type="function">
    <text evidence="4">Formation of pseudouridine at positions 38, 39 and 40 in the anticodon stem and loop of transfer RNAs.</text>
</comment>
<name>A0A0H2MIR3_9PROT</name>
<evidence type="ECO:0000256" key="3">
    <source>
        <dbReference type="ARBA" id="ARBA00023235"/>
    </source>
</evidence>
<dbReference type="AlphaFoldDB" id="A0A0H2MIR3"/>
<dbReference type="RefSeq" id="WP_047762536.1">
    <property type="nucleotide sequence ID" value="NZ_LAQL01000002.1"/>
</dbReference>
<dbReference type="CDD" id="cd02570">
    <property type="entry name" value="PseudoU_synth_EcTruA"/>
    <property type="match status" value="1"/>
</dbReference>
<dbReference type="GO" id="GO:0031119">
    <property type="term" value="P:tRNA pseudouridine synthesis"/>
    <property type="evidence" value="ECO:0007669"/>
    <property type="project" value="UniProtKB-UniRule"/>
</dbReference>
<evidence type="ECO:0000256" key="6">
    <source>
        <dbReference type="PIRSR" id="PIRSR001430-2"/>
    </source>
</evidence>
<dbReference type="Pfam" id="PF01416">
    <property type="entry name" value="PseudoU_synth_1"/>
    <property type="match status" value="2"/>
</dbReference>
<evidence type="ECO:0000256" key="2">
    <source>
        <dbReference type="ARBA" id="ARBA00022694"/>
    </source>
</evidence>
<keyword evidence="2 4" id="KW-0819">tRNA processing</keyword>
<evidence type="ECO:0000256" key="7">
    <source>
        <dbReference type="RuleBase" id="RU003792"/>
    </source>
</evidence>
<reference evidence="9 10" key="1">
    <citation type="submission" date="2015-03" db="EMBL/GenBank/DDBJ databases">
        <title>Genome Sequence of Kiloniella spongiae MEBiC09566, isolated from a marine sponge.</title>
        <authorList>
            <person name="Shao Z."/>
            <person name="Wang L."/>
            <person name="Li X."/>
        </authorList>
    </citation>
    <scope>NUCLEOTIDE SEQUENCE [LARGE SCALE GENOMIC DNA]</scope>
    <source>
        <strain evidence="9 10">MEBiC09566</strain>
    </source>
</reference>
<comment type="similarity">
    <text evidence="1 4 7">Belongs to the tRNA pseudouridine synthase TruA family.</text>
</comment>
<evidence type="ECO:0000313" key="9">
    <source>
        <dbReference type="EMBL" id="KLN62414.1"/>
    </source>
</evidence>
<evidence type="ECO:0000259" key="8">
    <source>
        <dbReference type="Pfam" id="PF01416"/>
    </source>
</evidence>
<protein>
    <recommendedName>
        <fullName evidence="4">tRNA pseudouridine synthase A</fullName>
        <ecNumber evidence="4">5.4.99.12</ecNumber>
    </recommendedName>
    <alternativeName>
        <fullName evidence="4">tRNA pseudouridine(38-40) synthase</fullName>
    </alternativeName>
    <alternativeName>
        <fullName evidence="4">tRNA pseudouridylate synthase I</fullName>
    </alternativeName>
    <alternativeName>
        <fullName evidence="4">tRNA-uridine isomerase I</fullName>
    </alternativeName>
</protein>
<comment type="catalytic activity">
    <reaction evidence="4 7">
        <text>uridine(38/39/40) in tRNA = pseudouridine(38/39/40) in tRNA</text>
        <dbReference type="Rhea" id="RHEA:22376"/>
        <dbReference type="Rhea" id="RHEA-COMP:10085"/>
        <dbReference type="Rhea" id="RHEA-COMP:10087"/>
        <dbReference type="ChEBI" id="CHEBI:65314"/>
        <dbReference type="ChEBI" id="CHEBI:65315"/>
        <dbReference type="EC" id="5.4.99.12"/>
    </reaction>
</comment>
<dbReference type="Gene3D" id="3.30.70.580">
    <property type="entry name" value="Pseudouridine synthase I, catalytic domain, N-terminal subdomain"/>
    <property type="match status" value="1"/>
</dbReference>
<sequence length="266" mass="30311">MPRYKLIIEYDGTDFFGWQRQKEQISVQEVLEEAIFKFSGERVQVFASGRTDSGVHALGQVASMDLEKDFPAHKVREAINFHIRPAKVAVLDAELVDDDFHARFSATERSYLYRIINRRAHLVLDHNKAWFVPQKLDIRAMHDAAQILVGVHDFTSFRAKDCQAKSPVKSINRISVTQQGEEIRIELSARSFLYHQVRNITGSLKRVGMGKWTKEDLKRVLEAKDRSQAGEMAPAWGLYFVSVGFDPLSEDDVAHNPTVGKEPTVQ</sequence>
<dbReference type="EC" id="5.4.99.12" evidence="4"/>
<organism evidence="9 10">
    <name type="scientific">Kiloniella spongiae</name>
    <dbReference type="NCBI Taxonomy" id="1489064"/>
    <lineage>
        <taxon>Bacteria</taxon>
        <taxon>Pseudomonadati</taxon>
        <taxon>Pseudomonadota</taxon>
        <taxon>Alphaproteobacteria</taxon>
        <taxon>Rhodospirillales</taxon>
        <taxon>Kiloniellaceae</taxon>
        <taxon>Kiloniella</taxon>
    </lineage>
</organism>
<dbReference type="STRING" id="1489064.WH96_02620"/>
<comment type="subunit">
    <text evidence="4">Homodimer.</text>
</comment>